<dbReference type="HOGENOM" id="CLU_061525_0_0_4"/>
<dbReference type="Gene3D" id="3.30.1150.10">
    <property type="match status" value="1"/>
</dbReference>
<dbReference type="NCBIfam" id="TIGR02794">
    <property type="entry name" value="tolA_full"/>
    <property type="match status" value="1"/>
</dbReference>
<proteinExistence type="predicted"/>
<dbReference type="InterPro" id="IPR014161">
    <property type="entry name" value="Tol-Pal_TolA"/>
</dbReference>
<dbReference type="RefSeq" id="WP_013028658.1">
    <property type="nucleotide sequence ID" value="NC_013959.1"/>
</dbReference>
<dbReference type="AlphaFoldDB" id="D5CMS3"/>
<dbReference type="Pfam" id="PF13103">
    <property type="entry name" value="TonB_2"/>
    <property type="match status" value="1"/>
</dbReference>
<dbReference type="STRING" id="580332.Slit_0519"/>
<dbReference type="eggNOG" id="COG0810">
    <property type="taxonomic scope" value="Bacteria"/>
</dbReference>
<keyword evidence="2" id="KW-1133">Transmembrane helix</keyword>
<sequence length="244" mass="27309">MSMALAYREPHRLSAGLLALTVHLVFFTLLYFGVRWQSQPSESYSVEMWDNLPNTEVVPKQEPAPAPPQPAKVEPAPPARVVPPVLPPVKADIEIRDKKSKKAEMKTKAAAKARQEAELKALEAYTQKQRQIDKARQAEQARIRAEVSAATQVLIESYQDKIRNKIRRKMKMVSDVPDTAEAIFKVTLLPDGMLMDDPVLVKSSGYPAYDDAAERAILSAEPLPVPTDVALQKMFRELKLSIRP</sequence>
<dbReference type="EMBL" id="CP001965">
    <property type="protein sequence ID" value="ADE10759.1"/>
    <property type="molecule type" value="Genomic_DNA"/>
</dbReference>
<dbReference type="Proteomes" id="UP000001625">
    <property type="component" value="Chromosome"/>
</dbReference>
<gene>
    <name evidence="3" type="ordered locus">Slit_0519</name>
</gene>
<dbReference type="KEGG" id="slt:Slit_0519"/>
<evidence type="ECO:0000313" key="4">
    <source>
        <dbReference type="Proteomes" id="UP000001625"/>
    </source>
</evidence>
<keyword evidence="2" id="KW-0472">Membrane</keyword>
<reference evidence="3 4" key="1">
    <citation type="submission" date="2010-03" db="EMBL/GenBank/DDBJ databases">
        <title>Complete sequence of Sideroxydans lithotrophicus ES-1.</title>
        <authorList>
            <consortium name="US DOE Joint Genome Institute"/>
            <person name="Lucas S."/>
            <person name="Copeland A."/>
            <person name="Lapidus A."/>
            <person name="Cheng J.-F."/>
            <person name="Bruce D."/>
            <person name="Goodwin L."/>
            <person name="Pitluck S."/>
            <person name="Munk A.C."/>
            <person name="Detter J.C."/>
            <person name="Han C."/>
            <person name="Tapia R."/>
            <person name="Larimer F."/>
            <person name="Land M."/>
            <person name="Hauser L."/>
            <person name="Kyrpides N."/>
            <person name="Ivanova N."/>
            <person name="Emerson D."/>
            <person name="Woyke T."/>
        </authorList>
    </citation>
    <scope>NUCLEOTIDE SEQUENCE [LARGE SCALE GENOMIC DNA]</scope>
    <source>
        <strain evidence="3 4">ES-1</strain>
    </source>
</reference>
<dbReference type="SUPFAM" id="SSF74653">
    <property type="entry name" value="TolA/TonB C-terminal domain"/>
    <property type="match status" value="1"/>
</dbReference>
<evidence type="ECO:0000256" key="1">
    <source>
        <dbReference type="SAM" id="MobiDB-lite"/>
    </source>
</evidence>
<dbReference type="GO" id="GO:0043213">
    <property type="term" value="P:bacteriocin transport"/>
    <property type="evidence" value="ECO:0007669"/>
    <property type="project" value="InterPro"/>
</dbReference>
<name>D5CMS3_SIDLE</name>
<feature type="transmembrane region" description="Helical" evidence="2">
    <location>
        <begin position="12"/>
        <end position="34"/>
    </location>
</feature>
<evidence type="ECO:0000313" key="3">
    <source>
        <dbReference type="EMBL" id="ADE10759.1"/>
    </source>
</evidence>
<evidence type="ECO:0000256" key="2">
    <source>
        <dbReference type="SAM" id="Phobius"/>
    </source>
</evidence>
<dbReference type="GO" id="GO:0019534">
    <property type="term" value="F:toxin transmembrane transporter activity"/>
    <property type="evidence" value="ECO:0007669"/>
    <property type="project" value="InterPro"/>
</dbReference>
<dbReference type="OrthoDB" id="5298892at2"/>
<accession>D5CMS3</accession>
<organism evidence="3 4">
    <name type="scientific">Sideroxydans lithotrophicus (strain ES-1)</name>
    <dbReference type="NCBI Taxonomy" id="580332"/>
    <lineage>
        <taxon>Bacteria</taxon>
        <taxon>Pseudomonadati</taxon>
        <taxon>Pseudomonadota</taxon>
        <taxon>Betaproteobacteria</taxon>
        <taxon>Nitrosomonadales</taxon>
        <taxon>Gallionellaceae</taxon>
        <taxon>Sideroxydans</taxon>
    </lineage>
</organism>
<protein>
    <submittedName>
        <fullName evidence="3">Protein TolA</fullName>
    </submittedName>
</protein>
<dbReference type="GO" id="GO:0016020">
    <property type="term" value="C:membrane"/>
    <property type="evidence" value="ECO:0007669"/>
    <property type="project" value="InterPro"/>
</dbReference>
<feature type="region of interest" description="Disordered" evidence="1">
    <location>
        <begin position="56"/>
        <end position="81"/>
    </location>
</feature>
<keyword evidence="2" id="KW-0812">Transmembrane</keyword>
<feature type="compositionally biased region" description="Pro residues" evidence="1">
    <location>
        <begin position="62"/>
        <end position="81"/>
    </location>
</feature>
<keyword evidence="4" id="KW-1185">Reference proteome</keyword>